<dbReference type="InterPro" id="IPR001305">
    <property type="entry name" value="HSP_DnaJ_Cys-rich_dom"/>
</dbReference>
<dbReference type="GeneID" id="96780498"/>
<gene>
    <name evidence="1" type="ORF">CGC48_01655</name>
</gene>
<accession>A0A286NTP3</accession>
<dbReference type="KEGG" id="ccyn:CGC48_01655"/>
<dbReference type="Proteomes" id="UP000242855">
    <property type="component" value="Chromosome"/>
</dbReference>
<dbReference type="GO" id="GO:0051082">
    <property type="term" value="F:unfolded protein binding"/>
    <property type="evidence" value="ECO:0007669"/>
    <property type="project" value="InterPro"/>
</dbReference>
<dbReference type="Gene3D" id="1.10.3680.10">
    <property type="entry name" value="TerB-like"/>
    <property type="match status" value="1"/>
</dbReference>
<dbReference type="SUPFAM" id="SSF158682">
    <property type="entry name" value="TerB-like"/>
    <property type="match status" value="1"/>
</dbReference>
<reference evidence="1 2" key="1">
    <citation type="journal article" date="2017" name="Genome Announc.">
        <title>Twelve Complete Reference Genomes of Clinical Isolates in the Capnocytophaga Genus.</title>
        <authorList>
            <person name="Villarma A."/>
            <person name="Gulvik C.A."/>
            <person name="Rowe L.A."/>
            <person name="Sheth M."/>
            <person name="Juieng P."/>
            <person name="Nicholson A.C."/>
            <person name="Loparev V.N."/>
            <person name="McQuiston J.R."/>
        </authorList>
    </citation>
    <scope>NUCLEOTIDE SEQUENCE [LARGE SCALE GENOMIC DNA]</scope>
    <source>
        <strain evidence="1 2">G7591</strain>
    </source>
</reference>
<organism evidence="1 2">
    <name type="scientific">Capnocytophaga cynodegmi</name>
    <dbReference type="NCBI Taxonomy" id="28189"/>
    <lineage>
        <taxon>Bacteria</taxon>
        <taxon>Pseudomonadati</taxon>
        <taxon>Bacteroidota</taxon>
        <taxon>Flavobacteriia</taxon>
        <taxon>Flavobacteriales</taxon>
        <taxon>Flavobacteriaceae</taxon>
        <taxon>Capnocytophaga</taxon>
    </lineage>
</organism>
<evidence type="ECO:0008006" key="3">
    <source>
        <dbReference type="Google" id="ProtNLM"/>
    </source>
</evidence>
<proteinExistence type="predicted"/>
<name>A0A286NTP3_9FLAO</name>
<dbReference type="AlphaFoldDB" id="A0A286NTP3"/>
<dbReference type="PANTHER" id="PTHR15852">
    <property type="entry name" value="PLASTID TRANSCRIPTIONALLY ACTIVE PROTEIN"/>
    <property type="match status" value="1"/>
</dbReference>
<dbReference type="CDD" id="cd10719">
    <property type="entry name" value="DnaJ_zf"/>
    <property type="match status" value="1"/>
</dbReference>
<dbReference type="InterPro" id="IPR029024">
    <property type="entry name" value="TerB-like"/>
</dbReference>
<dbReference type="GO" id="GO:0031072">
    <property type="term" value="F:heat shock protein binding"/>
    <property type="evidence" value="ECO:0007669"/>
    <property type="project" value="InterPro"/>
</dbReference>
<evidence type="ECO:0000313" key="1">
    <source>
        <dbReference type="EMBL" id="ATA67442.1"/>
    </source>
</evidence>
<dbReference type="CDD" id="cd07177">
    <property type="entry name" value="terB_like"/>
    <property type="match status" value="1"/>
</dbReference>
<dbReference type="PANTHER" id="PTHR15852:SF54">
    <property type="entry name" value="PROTEIN SSUH2 HOMOLOG"/>
    <property type="match status" value="1"/>
</dbReference>
<dbReference type="RefSeq" id="WP_098028197.1">
    <property type="nucleotide sequence ID" value="NZ_CP022378.1"/>
</dbReference>
<protein>
    <recommendedName>
        <fullName evidence="3">CR-type domain-containing protein</fullName>
    </recommendedName>
</protein>
<sequence>MMKEKANKQFQAISAIDIKKFLSKSNPQQFEKIIISDDEKLKRCNYVFINYKYQRIDRQAKIVRFPFYPVIQRIFSFLEERKAQFGQQSDTVLEEILRILKNDFRITPENFNVNERVFDFPLDVSSINGENKIMDLQYSRYVPEQTYHSFCQHCSGEKYIRCLDETCKGRHEWTCSECKGKGEVRCEKCKGDKKERCRKCNKSGFVQCDTCFGSGNNGDKKCQNCRGRGKMRCPKCMGKGEVDCSVCNGFGKIECIKCDTTGKITCSHCYADVQRRGKIDCPQCDAQGKVAQIVFVQTTVNTANEEKVIVKNNSLGVSADIIRNHIPKVYQLEKHFININNDIRVSYDQYSKEYTDVFRREIGLHKDRFPLVTQEEVYYQIVPCVRVNYIHILTNEMHQLTIVDFFENPEIILEDDPEKVKQSVGNIIKTTQNLFGRLFNTKKFKNRDDKFKEVVLLIYLAKVDQKIVEEEKTYFTEIIGGISDFTNKQRKRLFHLLNTPVLPDLTERDFIFSSEEKIKEVLERLNYLANVDRDLAPKEKEFLDEVEKQLKCKK</sequence>
<evidence type="ECO:0000313" key="2">
    <source>
        <dbReference type="Proteomes" id="UP000242855"/>
    </source>
</evidence>
<dbReference type="EMBL" id="CP022378">
    <property type="protein sequence ID" value="ATA67442.1"/>
    <property type="molecule type" value="Genomic_DNA"/>
</dbReference>